<evidence type="ECO:0000313" key="1">
    <source>
        <dbReference type="EMBL" id="EKE28705.1"/>
    </source>
</evidence>
<protein>
    <submittedName>
        <fullName evidence="1">Uncharacterized protein</fullName>
    </submittedName>
</protein>
<dbReference type="EMBL" id="AMFJ01000300">
    <property type="protein sequence ID" value="EKE28705.1"/>
    <property type="molecule type" value="Genomic_DNA"/>
</dbReference>
<dbReference type="AlphaFoldDB" id="K2GZ22"/>
<reference evidence="1" key="1">
    <citation type="journal article" date="2012" name="Science">
        <title>Fermentation, hydrogen, and sulfur metabolism in multiple uncultivated bacterial phyla.</title>
        <authorList>
            <person name="Wrighton K.C."/>
            <person name="Thomas B.C."/>
            <person name="Sharon I."/>
            <person name="Miller C.S."/>
            <person name="Castelle C.J."/>
            <person name="VerBerkmoes N.C."/>
            <person name="Wilkins M.J."/>
            <person name="Hettich R.L."/>
            <person name="Lipton M.S."/>
            <person name="Williams K.H."/>
            <person name="Long P.E."/>
            <person name="Banfield J.F."/>
        </authorList>
    </citation>
    <scope>NUCLEOTIDE SEQUENCE [LARGE SCALE GENOMIC DNA]</scope>
</reference>
<sequence length="910" mass="107619">MKKTLFIFFIIFLSWVTIAWTIKTYKANVAEANKKEMKQFLESGPWIYSYDPKTKDFPSKAIKSKYSYHRFSPIDWVYYTSTQVKKPIVIKETWNKTIISITEWEYVFELNDIFEKYEIQAADFNINQLGKWVFYVNNIKWDYKIYSFNSLLRLDLISKPTSKVTFDLFPSLLFKYNPEYNKNLLSIEFDPKTKKNTEKSADVLRISQINPIRYVDSKDKKFYSQIISDSNGDNLIKIAVADIKLKFEKYWLLFGTLIEMDIEDIPWMSLSKDYSAFFQNKTKKAIYLKNSIAKNFVSFLKNSWNKEKAVEIDLNIQNIENSLLEMQEVSDSLYKEWADIIKNYYYISYFGNILGNVEKFDFTQGWIGAWMKKIFKDKIAWEDYFWELSDLFFTYQFSDANKDIINAGIDVYLGWLIENKILKDSDFLNFSFFLTQYALSEENISRSSINIVKYLIEMYHSYYLSVRDTDKSKENEKKFSTLSVQFYSLTKIINKINNSVISNFFERRPDKSVQLKAEYVQDSWGYVWVSISKDILLWLASLHAQWTKDMQNKKNDYLKLLNIYKAENASTKNNYVLLNEQYAKLDHINEEVLGNYNAWVKKLNLKKEFRDAKEIIYEEAVVMNKDELSSYISQFNWVEISSLNLINESSLLKDWYYKASVNVINSNIEFRLYPEGHKLSNIIIVDLTTQKKTNYPTSIILDDKEELFDTLVSSAENEASKRKYDFKNFLANILNLWVEVTQTPNKQDDTDSKPTEARFISLFKQNKLIDWDFTFIKKFINIPFSSINVKIINEEYVIDILNADKSFNWESLTFGTKLNSSYNFASKTFENITFLLLKENRVAEDPYELWGNEVSIVPSRIWLKEFSQKLSDLGKYIEILKANYVPWAINMKVDLNSSKVYIDSKSFPVN</sequence>
<gene>
    <name evidence="1" type="ORF">ACD_3C00026G0006</name>
</gene>
<proteinExistence type="predicted"/>
<comment type="caution">
    <text evidence="1">The sequence shown here is derived from an EMBL/GenBank/DDBJ whole genome shotgun (WGS) entry which is preliminary data.</text>
</comment>
<name>K2GZ22_9BACT</name>
<organism evidence="1">
    <name type="scientific">uncultured bacterium</name>
    <name type="common">gcode 4</name>
    <dbReference type="NCBI Taxonomy" id="1234023"/>
    <lineage>
        <taxon>Bacteria</taxon>
        <taxon>environmental samples</taxon>
    </lineage>
</organism>
<accession>K2GZ22</accession>